<dbReference type="PANTHER" id="PTHR43513">
    <property type="entry name" value="DIHYDROOROTATE DEHYDROGENASE B (NAD(+)), ELECTRON TRANSFER SUBUNIT"/>
    <property type="match status" value="1"/>
</dbReference>
<dbReference type="EMBL" id="CP099490">
    <property type="protein sequence ID" value="USQ74971.1"/>
    <property type="molecule type" value="Genomic_DNA"/>
</dbReference>
<protein>
    <recommendedName>
        <fullName evidence="1">Dihydroorotate dehydrogenase electron transfer subunit iron-sulphur cluster binding domain-containing protein</fullName>
    </recommendedName>
</protein>
<dbReference type="InterPro" id="IPR019480">
    <property type="entry name" value="Dihydroorotate_DH_Fe-S-bd"/>
</dbReference>
<organism evidence="2 3">
    <name type="scientific">Ornithinimicrobium cryptoxanthini</name>
    <dbReference type="NCBI Taxonomy" id="2934161"/>
    <lineage>
        <taxon>Bacteria</taxon>
        <taxon>Bacillati</taxon>
        <taxon>Actinomycetota</taxon>
        <taxon>Actinomycetes</taxon>
        <taxon>Micrococcales</taxon>
        <taxon>Ornithinimicrobiaceae</taxon>
        <taxon>Ornithinimicrobium</taxon>
    </lineage>
</organism>
<feature type="domain" description="Dihydroorotate dehydrogenase electron transfer subunit iron-sulphur cluster binding" evidence="1">
    <location>
        <begin position="223"/>
        <end position="259"/>
    </location>
</feature>
<sequence length="265" mass="27539">MTAPVGARRAGEVVATRPLGAYRQLSIVVPAIAAPARPGQFVTVPPGRADRVLPRTWWITGEHSEVGFGSTLELVVAENPDEEGPLPEPGDVLAVRGPLGRGFGMPTTPVTAVVVTQGAAGAVGRWLTERLRAVGCAAHLVSCAEDPDQHVDLVQARRSADGVVLTEPRAVAAVVADLTDRTAASVLYAVGPVSLSRTVARVASQLVRVSQVTGVEVGAVGICGHGLCGGCDLPLAAGHRRGERSRPCFDGPVLRGDLVDWERLP</sequence>
<gene>
    <name evidence="2" type="ORF">NF557_09915</name>
</gene>
<dbReference type="InterPro" id="IPR050353">
    <property type="entry name" value="PyrK_electron_transfer"/>
</dbReference>
<evidence type="ECO:0000259" key="1">
    <source>
        <dbReference type="Pfam" id="PF10418"/>
    </source>
</evidence>
<dbReference type="RefSeq" id="WP_252619076.1">
    <property type="nucleotide sequence ID" value="NZ_CP099490.1"/>
</dbReference>
<dbReference type="Pfam" id="PF10418">
    <property type="entry name" value="DHODB_Fe-S_bind"/>
    <property type="match status" value="1"/>
</dbReference>
<name>A0ABY4YDX5_9MICO</name>
<accession>A0ABY4YDX5</accession>
<dbReference type="PANTHER" id="PTHR43513:SF3">
    <property type="entry name" value="DIHYDROOROTATE DEHYDROGENASE B (NAD(+)), ELECTRON TRANSFER SUBUNIT-RELATED"/>
    <property type="match status" value="1"/>
</dbReference>
<dbReference type="Proteomes" id="UP001056535">
    <property type="component" value="Chromosome"/>
</dbReference>
<keyword evidence="3" id="KW-1185">Reference proteome</keyword>
<reference evidence="2" key="1">
    <citation type="submission" date="2022-06" db="EMBL/GenBank/DDBJ databases">
        <title>Ornithinimicrobium JY.X270.</title>
        <authorList>
            <person name="Huang Y."/>
        </authorList>
    </citation>
    <scope>NUCLEOTIDE SEQUENCE</scope>
    <source>
        <strain evidence="2">JY.X270</strain>
    </source>
</reference>
<evidence type="ECO:0000313" key="3">
    <source>
        <dbReference type="Proteomes" id="UP001056535"/>
    </source>
</evidence>
<proteinExistence type="predicted"/>
<evidence type="ECO:0000313" key="2">
    <source>
        <dbReference type="EMBL" id="USQ74971.1"/>
    </source>
</evidence>